<dbReference type="PANTHER" id="PTHR33365:SF11">
    <property type="entry name" value="TAT PATHWAY SIGNAL SEQUENCE"/>
    <property type="match status" value="1"/>
</dbReference>
<dbReference type="AlphaFoldDB" id="A0A8K0UJ82"/>
<dbReference type="PANTHER" id="PTHR33365">
    <property type="entry name" value="YALI0B05434P"/>
    <property type="match status" value="1"/>
</dbReference>
<keyword evidence="2" id="KW-0560">Oxidoreductase</keyword>
<dbReference type="GO" id="GO:0016491">
    <property type="term" value="F:oxidoreductase activity"/>
    <property type="evidence" value="ECO:0007669"/>
    <property type="project" value="UniProtKB-KW"/>
</dbReference>
<evidence type="ECO:0000313" key="5">
    <source>
        <dbReference type="EMBL" id="KAH8091354.1"/>
    </source>
</evidence>
<evidence type="ECO:0000256" key="4">
    <source>
        <dbReference type="SAM" id="Phobius"/>
    </source>
</evidence>
<sequence>MDQQPHRPNFLPVYIAAVMIISICILLWTQYNPVTAFTYTSDDHPTNFPPSLPKVKYTLQRLDDSFSLYSDDDWGTIFPKPWSGFMSLGPDNQPYTLTLYHQLHCLDAIRVSFVVNGTGSGEHVEHCLRYLKQTLLCNADTTLEPAHWLRNTAGGRVPASNGVGVVHECKGWEALRRIVEDNPVIIPK</sequence>
<proteinExistence type="inferred from homology"/>
<keyword evidence="4" id="KW-0472">Membrane</keyword>
<accession>A0A8K0UJ82</accession>
<evidence type="ECO:0000256" key="3">
    <source>
        <dbReference type="ARBA" id="ARBA00035112"/>
    </source>
</evidence>
<dbReference type="EMBL" id="JAEVFJ010000036">
    <property type="protein sequence ID" value="KAH8091354.1"/>
    <property type="molecule type" value="Genomic_DNA"/>
</dbReference>
<comment type="pathway">
    <text evidence="1">Mycotoxin biosynthesis.</text>
</comment>
<organism evidence="5 6">
    <name type="scientific">Cristinia sonorae</name>
    <dbReference type="NCBI Taxonomy" id="1940300"/>
    <lineage>
        <taxon>Eukaryota</taxon>
        <taxon>Fungi</taxon>
        <taxon>Dikarya</taxon>
        <taxon>Basidiomycota</taxon>
        <taxon>Agaricomycotina</taxon>
        <taxon>Agaricomycetes</taxon>
        <taxon>Agaricomycetidae</taxon>
        <taxon>Agaricales</taxon>
        <taxon>Pleurotineae</taxon>
        <taxon>Stephanosporaceae</taxon>
        <taxon>Cristinia</taxon>
    </lineage>
</organism>
<keyword evidence="4" id="KW-1133">Transmembrane helix</keyword>
<name>A0A8K0UJ82_9AGAR</name>
<dbReference type="Pfam" id="PF11807">
    <property type="entry name" value="UstYa"/>
    <property type="match status" value="1"/>
</dbReference>
<feature type="transmembrane region" description="Helical" evidence="4">
    <location>
        <begin position="12"/>
        <end position="31"/>
    </location>
</feature>
<evidence type="ECO:0000313" key="6">
    <source>
        <dbReference type="Proteomes" id="UP000813824"/>
    </source>
</evidence>
<evidence type="ECO:0000256" key="2">
    <source>
        <dbReference type="ARBA" id="ARBA00023002"/>
    </source>
</evidence>
<comment type="caution">
    <text evidence="5">The sequence shown here is derived from an EMBL/GenBank/DDBJ whole genome shotgun (WGS) entry which is preliminary data.</text>
</comment>
<dbReference type="InterPro" id="IPR021765">
    <property type="entry name" value="UstYa-like"/>
</dbReference>
<comment type="similarity">
    <text evidence="3">Belongs to the ustYa family.</text>
</comment>
<dbReference type="OrthoDB" id="3687641at2759"/>
<dbReference type="Proteomes" id="UP000813824">
    <property type="component" value="Unassembled WGS sequence"/>
</dbReference>
<keyword evidence="6" id="KW-1185">Reference proteome</keyword>
<protein>
    <submittedName>
        <fullName evidence="5">Uncharacterized protein</fullName>
    </submittedName>
</protein>
<evidence type="ECO:0000256" key="1">
    <source>
        <dbReference type="ARBA" id="ARBA00004685"/>
    </source>
</evidence>
<reference evidence="5" key="1">
    <citation type="journal article" date="2021" name="New Phytol.">
        <title>Evolutionary innovations through gain and loss of genes in the ectomycorrhizal Boletales.</title>
        <authorList>
            <person name="Wu G."/>
            <person name="Miyauchi S."/>
            <person name="Morin E."/>
            <person name="Kuo A."/>
            <person name="Drula E."/>
            <person name="Varga T."/>
            <person name="Kohler A."/>
            <person name="Feng B."/>
            <person name="Cao Y."/>
            <person name="Lipzen A."/>
            <person name="Daum C."/>
            <person name="Hundley H."/>
            <person name="Pangilinan J."/>
            <person name="Johnson J."/>
            <person name="Barry K."/>
            <person name="LaButti K."/>
            <person name="Ng V."/>
            <person name="Ahrendt S."/>
            <person name="Min B."/>
            <person name="Choi I.G."/>
            <person name="Park H."/>
            <person name="Plett J.M."/>
            <person name="Magnuson J."/>
            <person name="Spatafora J.W."/>
            <person name="Nagy L.G."/>
            <person name="Henrissat B."/>
            <person name="Grigoriev I.V."/>
            <person name="Yang Z.L."/>
            <person name="Xu J."/>
            <person name="Martin F.M."/>
        </authorList>
    </citation>
    <scope>NUCLEOTIDE SEQUENCE</scope>
    <source>
        <strain evidence="5">KKN 215</strain>
    </source>
</reference>
<keyword evidence="4" id="KW-0812">Transmembrane</keyword>
<gene>
    <name evidence="5" type="ORF">BXZ70DRAFT_1011168</name>
</gene>
<dbReference type="GO" id="GO:0043386">
    <property type="term" value="P:mycotoxin biosynthetic process"/>
    <property type="evidence" value="ECO:0007669"/>
    <property type="project" value="InterPro"/>
</dbReference>